<dbReference type="NCBIfam" id="TIGR00901">
    <property type="entry name" value="2A0125"/>
    <property type="match status" value="1"/>
</dbReference>
<evidence type="ECO:0000256" key="5">
    <source>
        <dbReference type="ARBA" id="ARBA00023136"/>
    </source>
</evidence>
<keyword evidence="2" id="KW-0813">Transport</keyword>
<feature type="transmembrane region" description="Helical" evidence="6">
    <location>
        <begin position="70"/>
        <end position="89"/>
    </location>
</feature>
<feature type="transmembrane region" description="Helical" evidence="6">
    <location>
        <begin position="368"/>
        <end position="389"/>
    </location>
</feature>
<dbReference type="AlphaFoldDB" id="A0A3B0WFA7"/>
<keyword evidence="4 6" id="KW-1133">Transmembrane helix</keyword>
<evidence type="ECO:0000259" key="7">
    <source>
        <dbReference type="PROSITE" id="PS50850"/>
    </source>
</evidence>
<evidence type="ECO:0000256" key="4">
    <source>
        <dbReference type="ARBA" id="ARBA00022989"/>
    </source>
</evidence>
<protein>
    <submittedName>
        <fullName evidence="8">AmpG permease</fullName>
    </submittedName>
</protein>
<sequence length="427" mass="46174">MLFLGFSAGLPILLVFGTLSAWLSRSGINKSTIGYVSWVALLYGLKFIWSPLVDRVQLPLLKKLLGQRRSWMLLAQVGIISGLLAMSFSDPNTQLSLLVYAAILVAFSSATQDIAIDAWRIEAMPVESQGAMSGTYQMGYRLGMLLAGGGSFLVAHYFSWPMAYTVMALVMVVGIITTLIVDEPARNISNDTWQQEEKVIAYLENTAHLSSKMKNIYAWIIGAVVCPFTDFFNRNGSFAIIILCFIGLYRVSDISMGIMANPLYVDVGYSDLQIGLVTKTIGPIVTILGALLGGALVVRYKVIPILMVGAILVVITNLLFILVALNPPDTLFLSMVIGADNLSAGIAGSSFIAYLSGLTNKAYTATQYALFSSLMLLPAKFMGGFSGSFVDAQGYVAFFFYTAALGVPAIILIGLLAKQKNIYNGTR</sequence>
<dbReference type="Gene3D" id="1.20.1250.20">
    <property type="entry name" value="MFS general substrate transporter like domains"/>
    <property type="match status" value="2"/>
</dbReference>
<evidence type="ECO:0000256" key="6">
    <source>
        <dbReference type="SAM" id="Phobius"/>
    </source>
</evidence>
<dbReference type="PANTHER" id="PTHR12778:SF10">
    <property type="entry name" value="MAJOR FACILITATOR SUPERFAMILY DOMAIN-CONTAINING PROTEIN 3"/>
    <property type="match status" value="1"/>
</dbReference>
<evidence type="ECO:0000256" key="2">
    <source>
        <dbReference type="ARBA" id="ARBA00022448"/>
    </source>
</evidence>
<dbReference type="GO" id="GO:0022857">
    <property type="term" value="F:transmembrane transporter activity"/>
    <property type="evidence" value="ECO:0007669"/>
    <property type="project" value="InterPro"/>
</dbReference>
<name>A0A3B0WFA7_9ZZZZ</name>
<dbReference type="InterPro" id="IPR011701">
    <property type="entry name" value="MFS"/>
</dbReference>
<feature type="transmembrane region" description="Helical" evidence="6">
    <location>
        <begin position="95"/>
        <end position="119"/>
    </location>
</feature>
<comment type="subcellular location">
    <subcellularLocation>
        <location evidence="1">Membrane</location>
        <topology evidence="1">Multi-pass membrane protein</topology>
    </subcellularLocation>
</comment>
<feature type="transmembrane region" description="Helical" evidence="6">
    <location>
        <begin position="305"/>
        <end position="325"/>
    </location>
</feature>
<accession>A0A3B0WFA7</accession>
<dbReference type="InterPro" id="IPR020846">
    <property type="entry name" value="MFS_dom"/>
</dbReference>
<gene>
    <name evidence="8" type="ORF">MNBD_GAMMA07-2047</name>
</gene>
<dbReference type="InterPro" id="IPR036259">
    <property type="entry name" value="MFS_trans_sf"/>
</dbReference>
<reference evidence="8" key="1">
    <citation type="submission" date="2018-06" db="EMBL/GenBank/DDBJ databases">
        <authorList>
            <person name="Zhirakovskaya E."/>
        </authorList>
    </citation>
    <scope>NUCLEOTIDE SEQUENCE</scope>
</reference>
<evidence type="ECO:0000256" key="1">
    <source>
        <dbReference type="ARBA" id="ARBA00004141"/>
    </source>
</evidence>
<evidence type="ECO:0000313" key="8">
    <source>
        <dbReference type="EMBL" id="VAW54688.1"/>
    </source>
</evidence>
<feature type="transmembrane region" description="Helical" evidence="6">
    <location>
        <begin position="238"/>
        <end position="260"/>
    </location>
</feature>
<feature type="transmembrane region" description="Helical" evidence="6">
    <location>
        <begin position="280"/>
        <end position="298"/>
    </location>
</feature>
<evidence type="ECO:0000256" key="3">
    <source>
        <dbReference type="ARBA" id="ARBA00022692"/>
    </source>
</evidence>
<dbReference type="GO" id="GO:0016020">
    <property type="term" value="C:membrane"/>
    <property type="evidence" value="ECO:0007669"/>
    <property type="project" value="UniProtKB-SubCell"/>
</dbReference>
<dbReference type="PANTHER" id="PTHR12778">
    <property type="entry name" value="SOLUTE CARRIER FAMILY 33 ACETYL-COA TRANSPORTER -RELATED"/>
    <property type="match status" value="1"/>
</dbReference>
<dbReference type="SUPFAM" id="SSF103473">
    <property type="entry name" value="MFS general substrate transporter"/>
    <property type="match status" value="1"/>
</dbReference>
<dbReference type="Pfam" id="PF07690">
    <property type="entry name" value="MFS_1"/>
    <property type="match status" value="1"/>
</dbReference>
<organism evidence="8">
    <name type="scientific">hydrothermal vent metagenome</name>
    <dbReference type="NCBI Taxonomy" id="652676"/>
    <lineage>
        <taxon>unclassified sequences</taxon>
        <taxon>metagenomes</taxon>
        <taxon>ecological metagenomes</taxon>
    </lineage>
</organism>
<feature type="transmembrane region" description="Helical" evidence="6">
    <location>
        <begin position="164"/>
        <end position="181"/>
    </location>
</feature>
<feature type="transmembrane region" description="Helical" evidence="6">
    <location>
        <begin position="140"/>
        <end position="158"/>
    </location>
</feature>
<feature type="transmembrane region" description="Helical" evidence="6">
    <location>
        <begin position="33"/>
        <end position="49"/>
    </location>
</feature>
<dbReference type="PROSITE" id="PS50850">
    <property type="entry name" value="MFS"/>
    <property type="match status" value="1"/>
</dbReference>
<feature type="domain" description="Major facilitator superfamily (MFS) profile" evidence="7">
    <location>
        <begin position="1"/>
        <end position="421"/>
    </location>
</feature>
<keyword evidence="3 6" id="KW-0812">Transmembrane</keyword>
<keyword evidence="5 6" id="KW-0472">Membrane</keyword>
<dbReference type="EMBL" id="UOFF01000064">
    <property type="protein sequence ID" value="VAW54688.1"/>
    <property type="molecule type" value="Genomic_DNA"/>
</dbReference>
<feature type="transmembrane region" description="Helical" evidence="6">
    <location>
        <begin position="395"/>
        <end position="417"/>
    </location>
</feature>
<proteinExistence type="predicted"/>
<feature type="transmembrane region" description="Helical" evidence="6">
    <location>
        <begin position="331"/>
        <end position="356"/>
    </location>
</feature>
<dbReference type="InterPro" id="IPR004752">
    <property type="entry name" value="AmpG_permease/AT-1"/>
</dbReference>